<feature type="chain" id="PRO_5001537630" description="Leucine-rich repeat-containing N-terminal plant-type domain-containing protein" evidence="4">
    <location>
        <begin position="21"/>
        <end position="344"/>
    </location>
</feature>
<evidence type="ECO:0000256" key="2">
    <source>
        <dbReference type="ARBA" id="ARBA00022737"/>
    </source>
</evidence>
<evidence type="ECO:0000313" key="5">
    <source>
        <dbReference type="EMBL" id="ETV94523.1"/>
    </source>
</evidence>
<accession>A0A024TKG0</accession>
<gene>
    <name evidence="5" type="ORF">H310_11827</name>
</gene>
<dbReference type="RefSeq" id="XP_008876838.1">
    <property type="nucleotide sequence ID" value="XM_008878616.1"/>
</dbReference>
<keyword evidence="3" id="KW-1133">Transmembrane helix</keyword>
<dbReference type="InterPro" id="IPR032675">
    <property type="entry name" value="LRR_dom_sf"/>
</dbReference>
<dbReference type="EMBL" id="KI913985">
    <property type="protein sequence ID" value="ETV94523.1"/>
    <property type="molecule type" value="Genomic_DNA"/>
</dbReference>
<dbReference type="SUPFAM" id="SSF52058">
    <property type="entry name" value="L domain-like"/>
    <property type="match status" value="1"/>
</dbReference>
<reference evidence="5" key="1">
    <citation type="submission" date="2013-12" db="EMBL/GenBank/DDBJ databases">
        <title>The Genome Sequence of Aphanomyces invadans NJM9701.</title>
        <authorList>
            <consortium name="The Broad Institute Genomics Platform"/>
            <person name="Russ C."/>
            <person name="Tyler B."/>
            <person name="van West P."/>
            <person name="Dieguez-Uribeondo J."/>
            <person name="Young S.K."/>
            <person name="Zeng Q."/>
            <person name="Gargeya S."/>
            <person name="Fitzgerald M."/>
            <person name="Abouelleil A."/>
            <person name="Alvarado L."/>
            <person name="Chapman S.B."/>
            <person name="Gainer-Dewar J."/>
            <person name="Goldberg J."/>
            <person name="Griggs A."/>
            <person name="Gujja S."/>
            <person name="Hansen M."/>
            <person name="Howarth C."/>
            <person name="Imamovic A."/>
            <person name="Ireland A."/>
            <person name="Larimer J."/>
            <person name="McCowan C."/>
            <person name="Murphy C."/>
            <person name="Pearson M."/>
            <person name="Poon T.W."/>
            <person name="Priest M."/>
            <person name="Roberts A."/>
            <person name="Saif S."/>
            <person name="Shea T."/>
            <person name="Sykes S."/>
            <person name="Wortman J."/>
            <person name="Nusbaum C."/>
            <person name="Birren B."/>
        </authorList>
    </citation>
    <scope>NUCLEOTIDE SEQUENCE [LARGE SCALE GENOMIC DNA]</scope>
    <source>
        <strain evidence="5">NJM9701</strain>
    </source>
</reference>
<evidence type="ECO:0000256" key="3">
    <source>
        <dbReference type="SAM" id="Phobius"/>
    </source>
</evidence>
<keyword evidence="2" id="KW-0677">Repeat</keyword>
<sequence length="344" mass="37447">MQLVMWPVALTLLQAAQVRARNFTALWGLCPETIVDPSEKPMCVQTATGGYITFSKAMDDVDLSARGIQVVGSLPNDVVSLNLANNSIHDVPAYIPNSQLTRLDLAFNSLSQTSTLALPPSVTTLDLSHNFFTQLLHWSALDNSAITKLVLKNNALTMIRETTFPLSLMELDLTGNPILSFDVSSATFALLTKPNFVLKLDKPASADIVTTCVGIPMLLPNTNTYLCVNNGGHDDIAAMAFSEQPSISIRSPFAVLTHDVTVGFLSKYAIILVALFAIVLVLRWYLRPRLENELMSRDTYLSSNCNFLDNDPIQYRQTVSVDVAAAPSAAQRTRPASNASALSN</sequence>
<keyword evidence="3" id="KW-0472">Membrane</keyword>
<name>A0A024TKG0_9STRA</name>
<dbReference type="GeneID" id="20088877"/>
<dbReference type="VEuPathDB" id="FungiDB:H310_11827"/>
<dbReference type="PANTHER" id="PTHR24366">
    <property type="entry name" value="IG(IMMUNOGLOBULIN) AND LRR(LEUCINE RICH REPEAT) DOMAINS"/>
    <property type="match status" value="1"/>
</dbReference>
<keyword evidence="3" id="KW-0812">Transmembrane</keyword>
<dbReference type="OrthoDB" id="71280at2759"/>
<organism evidence="5">
    <name type="scientific">Aphanomyces invadans</name>
    <dbReference type="NCBI Taxonomy" id="157072"/>
    <lineage>
        <taxon>Eukaryota</taxon>
        <taxon>Sar</taxon>
        <taxon>Stramenopiles</taxon>
        <taxon>Oomycota</taxon>
        <taxon>Saprolegniomycetes</taxon>
        <taxon>Saprolegniales</taxon>
        <taxon>Verrucalvaceae</taxon>
        <taxon>Aphanomyces</taxon>
    </lineage>
</organism>
<proteinExistence type="predicted"/>
<keyword evidence="1" id="KW-0433">Leucine-rich repeat</keyword>
<dbReference type="PANTHER" id="PTHR24366:SF96">
    <property type="entry name" value="LEUCINE RICH REPEAT CONTAINING 53"/>
    <property type="match status" value="1"/>
</dbReference>
<dbReference type="Gene3D" id="3.80.10.10">
    <property type="entry name" value="Ribonuclease Inhibitor"/>
    <property type="match status" value="1"/>
</dbReference>
<evidence type="ECO:0000256" key="1">
    <source>
        <dbReference type="ARBA" id="ARBA00022614"/>
    </source>
</evidence>
<evidence type="ECO:0000256" key="4">
    <source>
        <dbReference type="SAM" id="SignalP"/>
    </source>
</evidence>
<keyword evidence="4" id="KW-0732">Signal</keyword>
<protein>
    <recommendedName>
        <fullName evidence="6">Leucine-rich repeat-containing N-terminal plant-type domain-containing protein</fullName>
    </recommendedName>
</protein>
<feature type="signal peptide" evidence="4">
    <location>
        <begin position="1"/>
        <end position="20"/>
    </location>
</feature>
<evidence type="ECO:0008006" key="6">
    <source>
        <dbReference type="Google" id="ProtNLM"/>
    </source>
</evidence>
<feature type="transmembrane region" description="Helical" evidence="3">
    <location>
        <begin position="268"/>
        <end position="286"/>
    </location>
</feature>
<dbReference type="AlphaFoldDB" id="A0A024TKG0"/>